<keyword evidence="3" id="KW-1185">Reference proteome</keyword>
<feature type="transmembrane region" description="Helical" evidence="1">
    <location>
        <begin position="5"/>
        <end position="20"/>
    </location>
</feature>
<dbReference type="Proteomes" id="UP000233534">
    <property type="component" value="Chromosome"/>
</dbReference>
<feature type="transmembrane region" description="Helical" evidence="1">
    <location>
        <begin position="53"/>
        <end position="76"/>
    </location>
</feature>
<dbReference type="AlphaFoldDB" id="A0A2K9ESV1"/>
<evidence type="ECO:0000313" key="2">
    <source>
        <dbReference type="EMBL" id="AUG58630.1"/>
    </source>
</evidence>
<keyword evidence="1" id="KW-1133">Transmembrane helix</keyword>
<keyword evidence="1" id="KW-0472">Membrane</keyword>
<evidence type="ECO:0000256" key="1">
    <source>
        <dbReference type="SAM" id="Phobius"/>
    </source>
</evidence>
<evidence type="ECO:0000313" key="3">
    <source>
        <dbReference type="Proteomes" id="UP000233534"/>
    </source>
</evidence>
<sequence length="187" mass="21711">MNWYLVTGVVLVIFGLYILLKKRKKNKEYDVVFWVTENEKLHVDSNIEYEQQYIHAAVAFIIKIAWVFSSSNAFVADQIYRRLYYMSESTIQMISLSEVPKNQKFKISLIGTSFTTKLPLIGDLYIMEGVFCFLAFVYDIINPENKEKLLLILKKLVPYVENVDSSIRGLLNLNSIMLGILNDIFSK</sequence>
<proteinExistence type="predicted"/>
<dbReference type="EMBL" id="CP025197">
    <property type="protein sequence ID" value="AUG58630.1"/>
    <property type="molecule type" value="Genomic_DNA"/>
</dbReference>
<keyword evidence="1" id="KW-0812">Transmembrane</keyword>
<organism evidence="2 3">
    <name type="scientific">Acetivibrio saccincola</name>
    <dbReference type="NCBI Taxonomy" id="1677857"/>
    <lineage>
        <taxon>Bacteria</taxon>
        <taxon>Bacillati</taxon>
        <taxon>Bacillota</taxon>
        <taxon>Clostridia</taxon>
        <taxon>Eubacteriales</taxon>
        <taxon>Oscillospiraceae</taxon>
        <taxon>Acetivibrio</taxon>
    </lineage>
</organism>
<gene>
    <name evidence="2" type="ORF">HVS_13835</name>
</gene>
<accession>A0A2K9ESV1</accession>
<protein>
    <submittedName>
        <fullName evidence="2">Uncharacterized protein</fullName>
    </submittedName>
</protein>
<name>A0A2K9ESV1_9FIRM</name>
<reference evidence="2 3" key="1">
    <citation type="submission" date="2017-12" db="EMBL/GenBank/DDBJ databases">
        <title>Complete genome sequence of Herbivorax saccincola GGR1, a novel Cellulosome-producing hydrolytic bacterium in a thermophilic biogas plant, established by Illumina and Nanopore MinION sequencing.</title>
        <authorList>
            <person name="Pechtl A."/>
            <person name="Ruckert C."/>
            <person name="Koeck D.E."/>
            <person name="Maus I."/>
            <person name="Winkler A."/>
            <person name="Kalinowski J."/>
            <person name="Puhler A."/>
            <person name="Schwarz W.W."/>
            <person name="Zverlov V.V."/>
            <person name="Schluter A."/>
            <person name="Liebl W."/>
        </authorList>
    </citation>
    <scope>NUCLEOTIDE SEQUENCE [LARGE SCALE GENOMIC DNA]</scope>
    <source>
        <strain evidence="3">SR1</strain>
    </source>
</reference>
<dbReference type="KEGG" id="hsc:HVS_13835"/>